<keyword evidence="1" id="KW-0812">Transmembrane</keyword>
<comment type="caution">
    <text evidence="2">The sequence shown here is derived from an EMBL/GenBank/DDBJ whole genome shotgun (WGS) entry which is preliminary data.</text>
</comment>
<evidence type="ECO:0000313" key="2">
    <source>
        <dbReference type="EMBL" id="PPQ75120.1"/>
    </source>
</evidence>
<keyword evidence="1" id="KW-0472">Membrane</keyword>
<feature type="transmembrane region" description="Helical" evidence="1">
    <location>
        <begin position="34"/>
        <end position="53"/>
    </location>
</feature>
<keyword evidence="1" id="KW-1133">Transmembrane helix</keyword>
<gene>
    <name evidence="2" type="ORF">CVT26_008298</name>
</gene>
<accession>A0A409W9F4</accession>
<sequence length="104" mass="11472">MKIEETTLFALCSPLDNGSRLRITQHVTPYLKKFANSLGFIFIGLVVASMSKFPTSPWLFTDRALLADYMVGLIAVLVQGLPLKTFGDLAQLRVPSLEVPSDDD</sequence>
<dbReference type="InParanoid" id="A0A409W9F4"/>
<dbReference type="EMBL" id="NHYE01005287">
    <property type="protein sequence ID" value="PPQ75120.1"/>
    <property type="molecule type" value="Genomic_DNA"/>
</dbReference>
<dbReference type="Proteomes" id="UP000284706">
    <property type="component" value="Unassembled WGS sequence"/>
</dbReference>
<proteinExistence type="predicted"/>
<evidence type="ECO:0000256" key="1">
    <source>
        <dbReference type="SAM" id="Phobius"/>
    </source>
</evidence>
<name>A0A409W9F4_9AGAR</name>
<keyword evidence="3" id="KW-1185">Reference proteome</keyword>
<feature type="transmembrane region" description="Helical" evidence="1">
    <location>
        <begin position="65"/>
        <end position="83"/>
    </location>
</feature>
<organism evidence="2 3">
    <name type="scientific">Gymnopilus dilepis</name>
    <dbReference type="NCBI Taxonomy" id="231916"/>
    <lineage>
        <taxon>Eukaryota</taxon>
        <taxon>Fungi</taxon>
        <taxon>Dikarya</taxon>
        <taxon>Basidiomycota</taxon>
        <taxon>Agaricomycotina</taxon>
        <taxon>Agaricomycetes</taxon>
        <taxon>Agaricomycetidae</taxon>
        <taxon>Agaricales</taxon>
        <taxon>Agaricineae</taxon>
        <taxon>Hymenogastraceae</taxon>
        <taxon>Gymnopilus</taxon>
    </lineage>
</organism>
<dbReference type="AlphaFoldDB" id="A0A409W9F4"/>
<evidence type="ECO:0000313" key="3">
    <source>
        <dbReference type="Proteomes" id="UP000284706"/>
    </source>
</evidence>
<protein>
    <submittedName>
        <fullName evidence="2">Uncharacterized protein</fullName>
    </submittedName>
</protein>
<reference evidence="2 3" key="1">
    <citation type="journal article" date="2018" name="Evol. Lett.">
        <title>Horizontal gene cluster transfer increased hallucinogenic mushroom diversity.</title>
        <authorList>
            <person name="Reynolds H.T."/>
            <person name="Vijayakumar V."/>
            <person name="Gluck-Thaler E."/>
            <person name="Korotkin H.B."/>
            <person name="Matheny P.B."/>
            <person name="Slot J.C."/>
        </authorList>
    </citation>
    <scope>NUCLEOTIDE SEQUENCE [LARGE SCALE GENOMIC DNA]</scope>
    <source>
        <strain evidence="2 3">SRW20</strain>
    </source>
</reference>